<name>A0A445K092_GLYSO</name>
<protein>
    <submittedName>
        <fullName evidence="2">Uncharacterized protein</fullName>
    </submittedName>
</protein>
<feature type="region of interest" description="Disordered" evidence="1">
    <location>
        <begin position="20"/>
        <end position="42"/>
    </location>
</feature>
<gene>
    <name evidence="2" type="ORF">D0Y65_018599</name>
</gene>
<keyword evidence="3" id="KW-1185">Reference proteome</keyword>
<feature type="compositionally biased region" description="Polar residues" evidence="1">
    <location>
        <begin position="32"/>
        <end position="41"/>
    </location>
</feature>
<evidence type="ECO:0000313" key="3">
    <source>
        <dbReference type="Proteomes" id="UP000289340"/>
    </source>
</evidence>
<dbReference type="EMBL" id="QZWG01000007">
    <property type="protein sequence ID" value="RZC04038.1"/>
    <property type="molecule type" value="Genomic_DNA"/>
</dbReference>
<evidence type="ECO:0000313" key="2">
    <source>
        <dbReference type="EMBL" id="RZC04038.1"/>
    </source>
</evidence>
<sequence length="97" mass="9964">MQLLSLSTTRAALRSLIFASSPPSFSSTPTPNKASGTSPGQRHSFVRTLATELAFGACVGAETHIAEFTQANEFAVGVGAEVRPRGAEFAIGIGVGV</sequence>
<evidence type="ECO:0000256" key="1">
    <source>
        <dbReference type="SAM" id="MobiDB-lite"/>
    </source>
</evidence>
<dbReference type="Proteomes" id="UP000289340">
    <property type="component" value="Chromosome 7"/>
</dbReference>
<organism evidence="2 3">
    <name type="scientific">Glycine soja</name>
    <name type="common">Wild soybean</name>
    <dbReference type="NCBI Taxonomy" id="3848"/>
    <lineage>
        <taxon>Eukaryota</taxon>
        <taxon>Viridiplantae</taxon>
        <taxon>Streptophyta</taxon>
        <taxon>Embryophyta</taxon>
        <taxon>Tracheophyta</taxon>
        <taxon>Spermatophyta</taxon>
        <taxon>Magnoliopsida</taxon>
        <taxon>eudicotyledons</taxon>
        <taxon>Gunneridae</taxon>
        <taxon>Pentapetalae</taxon>
        <taxon>rosids</taxon>
        <taxon>fabids</taxon>
        <taxon>Fabales</taxon>
        <taxon>Fabaceae</taxon>
        <taxon>Papilionoideae</taxon>
        <taxon>50 kb inversion clade</taxon>
        <taxon>NPAAA clade</taxon>
        <taxon>indigoferoid/millettioid clade</taxon>
        <taxon>Phaseoleae</taxon>
        <taxon>Glycine</taxon>
        <taxon>Glycine subgen. Soja</taxon>
    </lineage>
</organism>
<dbReference type="AlphaFoldDB" id="A0A445K092"/>
<proteinExistence type="predicted"/>
<feature type="compositionally biased region" description="Low complexity" evidence="1">
    <location>
        <begin position="20"/>
        <end position="31"/>
    </location>
</feature>
<comment type="caution">
    <text evidence="2">The sequence shown here is derived from an EMBL/GenBank/DDBJ whole genome shotgun (WGS) entry which is preliminary data.</text>
</comment>
<reference evidence="2 3" key="1">
    <citation type="submission" date="2018-09" db="EMBL/GenBank/DDBJ databases">
        <title>A high-quality reference genome of wild soybean provides a powerful tool to mine soybean genomes.</title>
        <authorList>
            <person name="Xie M."/>
            <person name="Chung C.Y.L."/>
            <person name="Li M.-W."/>
            <person name="Wong F.-L."/>
            <person name="Chan T.-F."/>
            <person name="Lam H.-M."/>
        </authorList>
    </citation>
    <scope>NUCLEOTIDE SEQUENCE [LARGE SCALE GENOMIC DNA]</scope>
    <source>
        <strain evidence="3">cv. W05</strain>
        <tissue evidence="2">Hypocotyl of etiolated seedlings</tissue>
    </source>
</reference>
<accession>A0A445K092</accession>